<dbReference type="GO" id="GO:0000707">
    <property type="term" value="P:meiotic DNA recombinase assembly"/>
    <property type="evidence" value="ECO:0007669"/>
    <property type="project" value="TreeGrafter"/>
</dbReference>
<dbReference type="PANTHER" id="PTHR46239">
    <property type="entry name" value="DNA REPAIR PROTEIN RAD51 HOMOLOG 3 RAD51C"/>
    <property type="match status" value="1"/>
</dbReference>
<dbReference type="GO" id="GO:0000400">
    <property type="term" value="F:four-way junction DNA binding"/>
    <property type="evidence" value="ECO:0007669"/>
    <property type="project" value="TreeGrafter"/>
</dbReference>
<keyword evidence="6" id="KW-0539">Nucleus</keyword>
<dbReference type="Pfam" id="PF08423">
    <property type="entry name" value="Rad51"/>
    <property type="match status" value="1"/>
</dbReference>
<dbReference type="GO" id="GO:0033063">
    <property type="term" value="C:Rad51B-Rad51C-Rad51D-XRCC2 complex"/>
    <property type="evidence" value="ECO:0007669"/>
    <property type="project" value="TreeGrafter"/>
</dbReference>
<dbReference type="GO" id="GO:0005657">
    <property type="term" value="C:replication fork"/>
    <property type="evidence" value="ECO:0007669"/>
    <property type="project" value="TreeGrafter"/>
</dbReference>
<dbReference type="PROSITE" id="PS50162">
    <property type="entry name" value="RECA_2"/>
    <property type="match status" value="1"/>
</dbReference>
<keyword evidence="5" id="KW-0234">DNA repair</keyword>
<dbReference type="Proteomes" id="UP000008312">
    <property type="component" value="Unassembled WGS sequence"/>
</dbReference>
<dbReference type="PANTHER" id="PTHR46239:SF1">
    <property type="entry name" value="DNA REPAIR PROTEIN RAD51 HOMOLOG 3"/>
    <property type="match status" value="1"/>
</dbReference>
<evidence type="ECO:0000256" key="2">
    <source>
        <dbReference type="ARBA" id="ARBA00022741"/>
    </source>
</evidence>
<organism evidence="9">
    <name type="scientific">Blastocystis hominis</name>
    <dbReference type="NCBI Taxonomy" id="12968"/>
    <lineage>
        <taxon>Eukaryota</taxon>
        <taxon>Sar</taxon>
        <taxon>Stramenopiles</taxon>
        <taxon>Bigyra</taxon>
        <taxon>Opalozoa</taxon>
        <taxon>Opalinata</taxon>
        <taxon>Blastocystidae</taxon>
        <taxon>Blastocystis</taxon>
    </lineage>
</organism>
<dbReference type="InterPro" id="IPR052093">
    <property type="entry name" value="HR_Repair_Mediator"/>
</dbReference>
<evidence type="ECO:0000256" key="3">
    <source>
        <dbReference type="ARBA" id="ARBA00022763"/>
    </source>
</evidence>
<dbReference type="InterPro" id="IPR027417">
    <property type="entry name" value="P-loop_NTPase"/>
</dbReference>
<proteinExistence type="predicted"/>
<keyword evidence="2" id="KW-0547">Nucleotide-binding</keyword>
<dbReference type="EMBL" id="FN668650">
    <property type="protein sequence ID" value="CBK22627.2"/>
    <property type="molecule type" value="Genomic_DNA"/>
</dbReference>
<dbReference type="InParanoid" id="D8M2Q4"/>
<evidence type="ECO:0000256" key="5">
    <source>
        <dbReference type="ARBA" id="ARBA00023204"/>
    </source>
</evidence>
<dbReference type="GO" id="GO:0033065">
    <property type="term" value="C:Rad51C-XRCC3 complex"/>
    <property type="evidence" value="ECO:0007669"/>
    <property type="project" value="TreeGrafter"/>
</dbReference>
<dbReference type="GeneID" id="24922608"/>
<evidence type="ECO:0000256" key="7">
    <source>
        <dbReference type="ARBA" id="ARBA00040674"/>
    </source>
</evidence>
<evidence type="ECO:0000313" key="9">
    <source>
        <dbReference type="EMBL" id="CBK22627.2"/>
    </source>
</evidence>
<dbReference type="InterPro" id="IPR013632">
    <property type="entry name" value="Rad51_C"/>
</dbReference>
<dbReference type="Gene3D" id="3.40.50.300">
    <property type="entry name" value="P-loop containing nucleotide triphosphate hydrolases"/>
    <property type="match status" value="1"/>
</dbReference>
<feature type="domain" description="RecA family profile 1" evidence="8">
    <location>
        <begin position="42"/>
        <end position="207"/>
    </location>
</feature>
<dbReference type="OrthoDB" id="5957327at2759"/>
<dbReference type="GO" id="GO:0008821">
    <property type="term" value="F:crossover junction DNA endonuclease activity"/>
    <property type="evidence" value="ECO:0007669"/>
    <property type="project" value="TreeGrafter"/>
</dbReference>
<keyword evidence="3" id="KW-0227">DNA damage</keyword>
<evidence type="ECO:0000256" key="6">
    <source>
        <dbReference type="ARBA" id="ARBA00023242"/>
    </source>
</evidence>
<keyword evidence="10" id="KW-1185">Reference proteome</keyword>
<dbReference type="AlphaFoldDB" id="D8M2Q4"/>
<dbReference type="GO" id="GO:0007131">
    <property type="term" value="P:reciprocal meiotic recombination"/>
    <property type="evidence" value="ECO:0007669"/>
    <property type="project" value="TreeGrafter"/>
</dbReference>
<accession>D8M2Q4</accession>
<dbReference type="RefSeq" id="XP_012896675.1">
    <property type="nucleotide sequence ID" value="XM_013041221.1"/>
</dbReference>
<dbReference type="GO" id="GO:0140664">
    <property type="term" value="F:ATP-dependent DNA damage sensor activity"/>
    <property type="evidence" value="ECO:0007669"/>
    <property type="project" value="InterPro"/>
</dbReference>
<evidence type="ECO:0000256" key="4">
    <source>
        <dbReference type="ARBA" id="ARBA00022840"/>
    </source>
</evidence>
<dbReference type="InterPro" id="IPR020588">
    <property type="entry name" value="RecA_ATP-bd"/>
</dbReference>
<evidence type="ECO:0000256" key="1">
    <source>
        <dbReference type="ARBA" id="ARBA00004123"/>
    </source>
</evidence>
<name>D8M2Q4_BLAHO</name>
<protein>
    <recommendedName>
        <fullName evidence="7">DNA repair protein RAD51 homolog 3</fullName>
    </recommendedName>
</protein>
<dbReference type="SUPFAM" id="SSF52540">
    <property type="entry name" value="P-loop containing nucleoside triphosphate hydrolases"/>
    <property type="match status" value="1"/>
</dbReference>
<gene>
    <name evidence="9" type="ORF">GSBLH_T00006484001</name>
</gene>
<dbReference type="GO" id="GO:0005524">
    <property type="term" value="F:ATP binding"/>
    <property type="evidence" value="ECO:0007669"/>
    <property type="project" value="UniProtKB-KW"/>
</dbReference>
<sequence>MESQQYLTLEEQTDIQTYFERKSGLSKSFSTAADLLVHIQRTWRDISTGSSEIDNLLLGGFKCGTVTEISGRGSTGKTQLVITACATVQRYNTPSHQFQCIVIDAENTYSAIRQQEVLTNLKNPNASLRNIFVWKPQSLTDLIELLKSLPIFLEQHPQVRFIAIDSIAYYFRQFTDMIERSSKLNEAISYLTKIANRMQCAILPNRLFPKPKWFSLFSVLPGGTL</sequence>
<keyword evidence="4" id="KW-0067">ATP-binding</keyword>
<comment type="subcellular location">
    <subcellularLocation>
        <location evidence="1">Nucleus</location>
    </subcellularLocation>
</comment>
<reference evidence="9" key="1">
    <citation type="submission" date="2010-02" db="EMBL/GenBank/DDBJ databases">
        <title>Sequencing and annotation of the Blastocystis hominis genome.</title>
        <authorList>
            <person name="Wincker P."/>
        </authorList>
    </citation>
    <scope>NUCLEOTIDE SEQUENCE</scope>
    <source>
        <strain evidence="9">Singapore isolate B</strain>
    </source>
</reference>
<evidence type="ECO:0000259" key="8">
    <source>
        <dbReference type="PROSITE" id="PS50162"/>
    </source>
</evidence>
<evidence type="ECO:0000313" key="10">
    <source>
        <dbReference type="Proteomes" id="UP000008312"/>
    </source>
</evidence>